<organism evidence="2 3">
    <name type="scientific">Novosphingobium hassiacum</name>
    <dbReference type="NCBI Taxonomy" id="173676"/>
    <lineage>
        <taxon>Bacteria</taxon>
        <taxon>Pseudomonadati</taxon>
        <taxon>Pseudomonadota</taxon>
        <taxon>Alphaproteobacteria</taxon>
        <taxon>Sphingomonadales</taxon>
        <taxon>Sphingomonadaceae</taxon>
        <taxon>Novosphingobium</taxon>
    </lineage>
</organism>
<evidence type="ECO:0000259" key="1">
    <source>
        <dbReference type="Pfam" id="PF18145"/>
    </source>
</evidence>
<dbReference type="RefSeq" id="WP_221214805.1">
    <property type="nucleotide sequence ID" value="NZ_JACICY010000027.1"/>
</dbReference>
<reference evidence="2 3" key="1">
    <citation type="submission" date="2020-08" db="EMBL/GenBank/DDBJ databases">
        <title>Genomic Encyclopedia of Type Strains, Phase IV (KMG-IV): sequencing the most valuable type-strain genomes for metagenomic binning, comparative biology and taxonomic classification.</title>
        <authorList>
            <person name="Goeker M."/>
        </authorList>
    </citation>
    <scope>NUCLEOTIDE SEQUENCE [LARGE SCALE GENOMIC DNA]</scope>
    <source>
        <strain evidence="2 3">DSM 14552</strain>
    </source>
</reference>
<evidence type="ECO:0000313" key="2">
    <source>
        <dbReference type="EMBL" id="MBB3862851.1"/>
    </source>
</evidence>
<dbReference type="AlphaFoldDB" id="A0A7W5ZZE0"/>
<protein>
    <recommendedName>
        <fullName evidence="1">SMODS-associated and fused to various effectors domain-containing protein</fullName>
    </recommendedName>
</protein>
<proteinExistence type="predicted"/>
<comment type="caution">
    <text evidence="2">The sequence shown here is derived from an EMBL/GenBank/DDBJ whole genome shotgun (WGS) entry which is preliminary data.</text>
</comment>
<sequence length="384" mass="42391">MAKTKVPQKVQSALWASAAGRCQYRGCNQDLVGDLISGNEDALFGFIAHIVADSATGPRGDPVRSPKLAKSLDNLMLLCAVHHKLIDVDDEAGHPELFLKEMKAKHEARIALLAGIHEDRASHVLRFGASIGTNEALISTRDIFTAMSPNHHPASHQTIDLEMIGHAFTDADPAFWAMQQVNLQRNFAARVGGRIERQDIRHVSVFGLAPQPLLIELGRLLCDIVPMVVHQRHREPATWAWQRDCPTIRYHRGEPAEERNGAVALKLGVSATVTDDRIERVLGEGAAIWSLCAENPHNDIVRCPEDQVAYRQALRSLFDAIKARHGDKAPIHVFPALPASLAVETGRVWMPKADPELRIYDQQREMGFVPALTIGLQPVSKGHC</sequence>
<name>A0A7W5ZZE0_9SPHN</name>
<gene>
    <name evidence="2" type="ORF">GGQ88_004154</name>
</gene>
<evidence type="ECO:0000313" key="3">
    <source>
        <dbReference type="Proteomes" id="UP000562395"/>
    </source>
</evidence>
<feature type="domain" description="SMODS-associated and fused to various effectors" evidence="1">
    <location>
        <begin position="183"/>
        <end position="374"/>
    </location>
</feature>
<dbReference type="Proteomes" id="UP000562395">
    <property type="component" value="Unassembled WGS sequence"/>
</dbReference>
<keyword evidence="3" id="KW-1185">Reference proteome</keyword>
<dbReference type="InterPro" id="IPR040836">
    <property type="entry name" value="SAVED"/>
</dbReference>
<dbReference type="Pfam" id="PF18145">
    <property type="entry name" value="SAVED"/>
    <property type="match status" value="1"/>
</dbReference>
<accession>A0A7W5ZZE0</accession>
<dbReference type="EMBL" id="JACICY010000027">
    <property type="protein sequence ID" value="MBB3862851.1"/>
    <property type="molecule type" value="Genomic_DNA"/>
</dbReference>
<dbReference type="NCBIfam" id="NF033611">
    <property type="entry name" value="SAVED"/>
    <property type="match status" value="1"/>
</dbReference>